<evidence type="ECO:0000313" key="4">
    <source>
        <dbReference type="EMBL" id="KAF2891897.1"/>
    </source>
</evidence>
<evidence type="ECO:0000313" key="5">
    <source>
        <dbReference type="Proteomes" id="UP000801492"/>
    </source>
</evidence>
<protein>
    <recommendedName>
        <fullName evidence="3">PiggyBac transposable element-derived protein domain-containing protein</fullName>
    </recommendedName>
</protein>
<dbReference type="PANTHER" id="PTHR46599">
    <property type="entry name" value="PIGGYBAC TRANSPOSABLE ELEMENT-DERIVED PROTEIN 4"/>
    <property type="match status" value="1"/>
</dbReference>
<name>A0A8K0G7X0_IGNLU</name>
<feature type="signal peptide" evidence="2">
    <location>
        <begin position="1"/>
        <end position="29"/>
    </location>
</feature>
<evidence type="ECO:0000256" key="2">
    <source>
        <dbReference type="SAM" id="SignalP"/>
    </source>
</evidence>
<sequence>MRSLWATKGRGRPISRATMSLARFSFLLACLRFDDLDTRIERSKTNKLAAISEIFQKFVENCNACCCPGAYVTVDEMLIPFRGRCFFKMYMPNKPAKYGIKVQILADAKTHSPIIGTNRNITADNWYSSVKLVEELRKHNITYVGTLKKHKRPIRLEFLPNRNRSGKLPLFGFTSTTILVSFVPKKGRSVILLSSMHHDASVNKDNQKLEIIHLYNDTKSGVDSLDAKCALYSVQRRSRRWPMAVFFAVLNIAGVNDYTIAIVVLYQCSANAQGIRRFKYIEELGFQLPEPLLRKRIENKKVPMKLRVLAAEILEIPLPDTQTSVEGNCSRINN</sequence>
<dbReference type="OrthoDB" id="6763518at2759"/>
<feature type="chain" id="PRO_5035424111" description="PiggyBac transposable element-derived protein domain-containing protein" evidence="2">
    <location>
        <begin position="30"/>
        <end position="334"/>
    </location>
</feature>
<dbReference type="AlphaFoldDB" id="A0A8K0G7X0"/>
<proteinExistence type="predicted"/>
<feature type="transmembrane region" description="Helical" evidence="1">
    <location>
        <begin position="244"/>
        <end position="266"/>
    </location>
</feature>
<keyword evidence="5" id="KW-1185">Reference proteome</keyword>
<gene>
    <name evidence="4" type="ORF">ILUMI_14276</name>
</gene>
<accession>A0A8K0G7X0</accession>
<keyword evidence="1" id="KW-0812">Transmembrane</keyword>
<feature type="domain" description="PiggyBac transposable element-derived protein" evidence="3">
    <location>
        <begin position="3"/>
        <end position="110"/>
    </location>
</feature>
<evidence type="ECO:0000256" key="1">
    <source>
        <dbReference type="SAM" id="Phobius"/>
    </source>
</evidence>
<feature type="domain" description="PiggyBac transposable element-derived protein" evidence="3">
    <location>
        <begin position="115"/>
        <end position="256"/>
    </location>
</feature>
<evidence type="ECO:0000259" key="3">
    <source>
        <dbReference type="Pfam" id="PF13843"/>
    </source>
</evidence>
<reference evidence="4" key="1">
    <citation type="submission" date="2019-08" db="EMBL/GenBank/DDBJ databases">
        <title>The genome of the North American firefly Photinus pyralis.</title>
        <authorList>
            <consortium name="Photinus pyralis genome working group"/>
            <person name="Fallon T.R."/>
            <person name="Sander Lower S.E."/>
            <person name="Weng J.-K."/>
        </authorList>
    </citation>
    <scope>NUCLEOTIDE SEQUENCE</scope>
    <source>
        <strain evidence="4">TRF0915ILg1</strain>
        <tissue evidence="4">Whole body</tissue>
    </source>
</reference>
<keyword evidence="2" id="KW-0732">Signal</keyword>
<keyword evidence="1" id="KW-0472">Membrane</keyword>
<dbReference type="Proteomes" id="UP000801492">
    <property type="component" value="Unassembled WGS sequence"/>
</dbReference>
<dbReference type="PANTHER" id="PTHR46599:SF6">
    <property type="entry name" value="DUAL SPECIFICITY PHOSPHATASE 26"/>
    <property type="match status" value="1"/>
</dbReference>
<comment type="caution">
    <text evidence="4">The sequence shown here is derived from an EMBL/GenBank/DDBJ whole genome shotgun (WGS) entry which is preliminary data.</text>
</comment>
<dbReference type="Pfam" id="PF13843">
    <property type="entry name" value="DDE_Tnp_1_7"/>
    <property type="match status" value="2"/>
</dbReference>
<organism evidence="4 5">
    <name type="scientific">Ignelater luminosus</name>
    <name type="common">Cucubano</name>
    <name type="synonym">Pyrophorus luminosus</name>
    <dbReference type="NCBI Taxonomy" id="2038154"/>
    <lineage>
        <taxon>Eukaryota</taxon>
        <taxon>Metazoa</taxon>
        <taxon>Ecdysozoa</taxon>
        <taxon>Arthropoda</taxon>
        <taxon>Hexapoda</taxon>
        <taxon>Insecta</taxon>
        <taxon>Pterygota</taxon>
        <taxon>Neoptera</taxon>
        <taxon>Endopterygota</taxon>
        <taxon>Coleoptera</taxon>
        <taxon>Polyphaga</taxon>
        <taxon>Elateriformia</taxon>
        <taxon>Elateroidea</taxon>
        <taxon>Elateridae</taxon>
        <taxon>Agrypninae</taxon>
        <taxon>Pyrophorini</taxon>
        <taxon>Ignelater</taxon>
    </lineage>
</organism>
<keyword evidence="1" id="KW-1133">Transmembrane helix</keyword>
<dbReference type="EMBL" id="VTPC01020280">
    <property type="protein sequence ID" value="KAF2891897.1"/>
    <property type="molecule type" value="Genomic_DNA"/>
</dbReference>
<dbReference type="InterPro" id="IPR029526">
    <property type="entry name" value="PGBD"/>
</dbReference>